<dbReference type="AlphaFoldDB" id="A0A1A9AM31"/>
<dbReference type="EMBL" id="FLRD01001412">
    <property type="protein sequence ID" value="SBT57269.1"/>
    <property type="molecule type" value="Genomic_DNA"/>
</dbReference>
<gene>
    <name evidence="2" type="ORF">POVWA1_080870</name>
</gene>
<keyword evidence="3" id="KW-1185">Reference proteome</keyword>
<protein>
    <submittedName>
        <fullName evidence="2">PIR Superfamily Protein</fullName>
    </submittedName>
</protein>
<sequence length="296" mass="35366">MSPGIKTDHDFAKSYKEYKKELDSYISPSDPVLIHSCNKYVNQNINGFKYDASKVCTIAVRFLNHLKEKYNIFDQENGSKYLYYWLSVEAFESKLSIENTLDLYKDLNEIFNSEYDGDNIFDKYINQMNNYTYNNLKKIIYLYEVFNKFESERTSQVAEKKCKSDCVELFATYVNECQESYDYEFCNKLKIFGEQYNFFIQKVRRCEGDQYLLPPVEIFDTIRMVIVPFVLILITSLISPLLYKFTPVGPWIRHMLVKKRNLKDNIIQEQDHILHNYEMDKDDSKKQYYMLSYNST</sequence>
<keyword evidence="1" id="KW-1133">Transmembrane helix</keyword>
<evidence type="ECO:0000256" key="1">
    <source>
        <dbReference type="SAM" id="Phobius"/>
    </source>
</evidence>
<organism evidence="2 3">
    <name type="scientific">Plasmodium ovale wallikeri</name>
    <dbReference type="NCBI Taxonomy" id="864142"/>
    <lineage>
        <taxon>Eukaryota</taxon>
        <taxon>Sar</taxon>
        <taxon>Alveolata</taxon>
        <taxon>Apicomplexa</taxon>
        <taxon>Aconoidasida</taxon>
        <taxon>Haemosporida</taxon>
        <taxon>Plasmodiidae</taxon>
        <taxon>Plasmodium</taxon>
        <taxon>Plasmodium (Plasmodium)</taxon>
    </lineage>
</organism>
<evidence type="ECO:0000313" key="2">
    <source>
        <dbReference type="EMBL" id="SBT57269.1"/>
    </source>
</evidence>
<evidence type="ECO:0000313" key="3">
    <source>
        <dbReference type="Proteomes" id="UP000078555"/>
    </source>
</evidence>
<reference evidence="3" key="1">
    <citation type="submission" date="2016-05" db="EMBL/GenBank/DDBJ databases">
        <authorList>
            <person name="Naeem R."/>
        </authorList>
    </citation>
    <scope>NUCLEOTIDE SEQUENCE [LARGE SCALE GENOMIC DNA]</scope>
</reference>
<dbReference type="Pfam" id="PF05795">
    <property type="entry name" value="Plasmodium_Vir"/>
    <property type="match status" value="1"/>
</dbReference>
<keyword evidence="1" id="KW-0812">Transmembrane</keyword>
<accession>A0A1A9AM31</accession>
<proteinExistence type="predicted"/>
<dbReference type="InterPro" id="IPR008780">
    <property type="entry name" value="Plasmodium_Vir"/>
</dbReference>
<dbReference type="Proteomes" id="UP000078555">
    <property type="component" value="Unassembled WGS sequence"/>
</dbReference>
<feature type="transmembrane region" description="Helical" evidence="1">
    <location>
        <begin position="222"/>
        <end position="243"/>
    </location>
</feature>
<keyword evidence="1" id="KW-0472">Membrane</keyword>
<name>A0A1A9AM31_PLAOA</name>